<evidence type="ECO:0000256" key="10">
    <source>
        <dbReference type="ARBA" id="ARBA00023237"/>
    </source>
</evidence>
<dbReference type="Pfam" id="PF00593">
    <property type="entry name" value="TonB_dep_Rec_b-barrel"/>
    <property type="match status" value="1"/>
</dbReference>
<evidence type="ECO:0000313" key="17">
    <source>
        <dbReference type="EMBL" id="TWB40433.1"/>
    </source>
</evidence>
<dbReference type="EMBL" id="VITR01000009">
    <property type="protein sequence ID" value="TWB40433.1"/>
    <property type="molecule type" value="Genomic_DNA"/>
</dbReference>
<accession>A0A560H299</accession>
<dbReference type="AlphaFoldDB" id="A0A560H299"/>
<dbReference type="Proteomes" id="UP000315751">
    <property type="component" value="Unassembled WGS sequence"/>
</dbReference>
<dbReference type="PANTHER" id="PTHR32552:SF81">
    <property type="entry name" value="TONB-DEPENDENT OUTER MEMBRANE RECEPTOR"/>
    <property type="match status" value="1"/>
</dbReference>
<feature type="domain" description="TonB-dependent receptor-like beta-barrel" evidence="15">
    <location>
        <begin position="222"/>
        <end position="739"/>
    </location>
</feature>
<evidence type="ECO:0000259" key="15">
    <source>
        <dbReference type="Pfam" id="PF00593"/>
    </source>
</evidence>
<protein>
    <submittedName>
        <fullName evidence="17">Iron complex outermembrane receptor protein</fullName>
    </submittedName>
</protein>
<keyword evidence="14" id="KW-0732">Signal</keyword>
<keyword evidence="2 11" id="KW-0813">Transport</keyword>
<keyword evidence="7" id="KW-0406">Ion transport</keyword>
<comment type="caution">
    <text evidence="17">The sequence shown here is derived from an EMBL/GenBank/DDBJ whole genome shotgun (WGS) entry which is preliminary data.</text>
</comment>
<evidence type="ECO:0000256" key="13">
    <source>
        <dbReference type="SAM" id="MobiDB-lite"/>
    </source>
</evidence>
<dbReference type="RefSeq" id="WP_145733673.1">
    <property type="nucleotide sequence ID" value="NZ_VITR01000009.1"/>
</dbReference>
<evidence type="ECO:0000256" key="2">
    <source>
        <dbReference type="ARBA" id="ARBA00022448"/>
    </source>
</evidence>
<evidence type="ECO:0000256" key="7">
    <source>
        <dbReference type="ARBA" id="ARBA00023065"/>
    </source>
</evidence>
<evidence type="ECO:0000256" key="9">
    <source>
        <dbReference type="ARBA" id="ARBA00023136"/>
    </source>
</evidence>
<evidence type="ECO:0000256" key="5">
    <source>
        <dbReference type="ARBA" id="ARBA00022692"/>
    </source>
</evidence>
<evidence type="ECO:0000256" key="14">
    <source>
        <dbReference type="SAM" id="SignalP"/>
    </source>
</evidence>
<keyword evidence="17" id="KW-0675">Receptor</keyword>
<evidence type="ECO:0000256" key="12">
    <source>
        <dbReference type="RuleBase" id="RU003357"/>
    </source>
</evidence>
<evidence type="ECO:0000256" key="8">
    <source>
        <dbReference type="ARBA" id="ARBA00023077"/>
    </source>
</evidence>
<keyword evidence="10 11" id="KW-0998">Cell outer membrane</keyword>
<dbReference type="PANTHER" id="PTHR32552">
    <property type="entry name" value="FERRICHROME IRON RECEPTOR-RELATED"/>
    <property type="match status" value="1"/>
</dbReference>
<evidence type="ECO:0000256" key="4">
    <source>
        <dbReference type="ARBA" id="ARBA00022496"/>
    </source>
</evidence>
<keyword evidence="3 11" id="KW-1134">Transmembrane beta strand</keyword>
<feature type="chain" id="PRO_5022201563" evidence="14">
    <location>
        <begin position="31"/>
        <end position="778"/>
    </location>
</feature>
<reference evidence="17 18" key="1">
    <citation type="submission" date="2019-06" db="EMBL/GenBank/DDBJ databases">
        <title>Genomic Encyclopedia of Type Strains, Phase IV (KMG-V): Genome sequencing to study the core and pangenomes of soil and plant-associated prokaryotes.</title>
        <authorList>
            <person name="Whitman W."/>
        </authorList>
    </citation>
    <scope>NUCLEOTIDE SEQUENCE [LARGE SCALE GENOMIC DNA]</scope>
    <source>
        <strain evidence="17 18">BR 11622</strain>
    </source>
</reference>
<feature type="signal peptide" evidence="14">
    <location>
        <begin position="1"/>
        <end position="30"/>
    </location>
</feature>
<feature type="compositionally biased region" description="Low complexity" evidence="13">
    <location>
        <begin position="43"/>
        <end position="54"/>
    </location>
</feature>
<keyword evidence="6" id="KW-0408">Iron</keyword>
<name>A0A560H299_9PROT</name>
<evidence type="ECO:0000256" key="1">
    <source>
        <dbReference type="ARBA" id="ARBA00004571"/>
    </source>
</evidence>
<gene>
    <name evidence="17" type="ORF">FBZ90_10936</name>
</gene>
<dbReference type="PROSITE" id="PS52016">
    <property type="entry name" value="TONB_DEPENDENT_REC_3"/>
    <property type="match status" value="1"/>
</dbReference>
<keyword evidence="5 11" id="KW-0812">Transmembrane</keyword>
<evidence type="ECO:0000313" key="18">
    <source>
        <dbReference type="Proteomes" id="UP000315751"/>
    </source>
</evidence>
<evidence type="ECO:0000256" key="6">
    <source>
        <dbReference type="ARBA" id="ARBA00023004"/>
    </source>
</evidence>
<evidence type="ECO:0000256" key="11">
    <source>
        <dbReference type="PROSITE-ProRule" id="PRU01360"/>
    </source>
</evidence>
<organism evidence="17 18">
    <name type="scientific">Nitrospirillum amazonense</name>
    <dbReference type="NCBI Taxonomy" id="28077"/>
    <lineage>
        <taxon>Bacteria</taxon>
        <taxon>Pseudomonadati</taxon>
        <taxon>Pseudomonadota</taxon>
        <taxon>Alphaproteobacteria</taxon>
        <taxon>Rhodospirillales</taxon>
        <taxon>Azospirillaceae</taxon>
        <taxon>Nitrospirillum</taxon>
    </lineage>
</organism>
<dbReference type="GO" id="GO:0009279">
    <property type="term" value="C:cell outer membrane"/>
    <property type="evidence" value="ECO:0007669"/>
    <property type="project" value="UniProtKB-SubCell"/>
</dbReference>
<comment type="similarity">
    <text evidence="11 12">Belongs to the TonB-dependent receptor family.</text>
</comment>
<keyword evidence="9 11" id="KW-0472">Membrane</keyword>
<dbReference type="InterPro" id="IPR012910">
    <property type="entry name" value="Plug_dom"/>
</dbReference>
<evidence type="ECO:0000256" key="3">
    <source>
        <dbReference type="ARBA" id="ARBA00022452"/>
    </source>
</evidence>
<dbReference type="Pfam" id="PF07715">
    <property type="entry name" value="Plug"/>
    <property type="match status" value="1"/>
</dbReference>
<feature type="region of interest" description="Disordered" evidence="13">
    <location>
        <begin position="35"/>
        <end position="54"/>
    </location>
</feature>
<evidence type="ECO:0000259" key="16">
    <source>
        <dbReference type="Pfam" id="PF07715"/>
    </source>
</evidence>
<dbReference type="InterPro" id="IPR036942">
    <property type="entry name" value="Beta-barrel_TonB_sf"/>
</dbReference>
<dbReference type="InterPro" id="IPR039426">
    <property type="entry name" value="TonB-dep_rcpt-like"/>
</dbReference>
<dbReference type="Gene3D" id="2.40.170.20">
    <property type="entry name" value="TonB-dependent receptor, beta-barrel domain"/>
    <property type="match status" value="1"/>
</dbReference>
<dbReference type="SUPFAM" id="SSF56935">
    <property type="entry name" value="Porins"/>
    <property type="match status" value="1"/>
</dbReference>
<keyword evidence="18" id="KW-1185">Reference proteome</keyword>
<proteinExistence type="inferred from homology"/>
<keyword evidence="4" id="KW-0410">Iron transport</keyword>
<dbReference type="OrthoDB" id="7614057at2"/>
<feature type="domain" description="TonB-dependent receptor plug" evidence="16">
    <location>
        <begin position="74"/>
        <end position="181"/>
    </location>
</feature>
<comment type="subcellular location">
    <subcellularLocation>
        <location evidence="1 11">Cell outer membrane</location>
        <topology evidence="1 11">Multi-pass membrane protein</topology>
    </subcellularLocation>
</comment>
<keyword evidence="8 12" id="KW-0798">TonB box</keyword>
<dbReference type="InterPro" id="IPR000531">
    <property type="entry name" value="Beta-barrel_TonB"/>
</dbReference>
<dbReference type="GO" id="GO:0006826">
    <property type="term" value="P:iron ion transport"/>
    <property type="evidence" value="ECO:0007669"/>
    <property type="project" value="UniProtKB-KW"/>
</dbReference>
<sequence length="778" mass="83540">MHRIVRPATAAVALLLTPALGAAIASPALAQSATPASVPPAPAASAGAKGAAPAAETSQLEDIVVTAERREQSLQNAPIAVSALGGAALKDAGVADVSDLTRSVPSVVIAPAAGGVPQVYVRGIGTFASNQYAEQSVAVNLDGIYISRPAGANGFFYDIQRVEVLKGPQGTLYGRNASGGAVNVLPETPKLDALSAAATLDIGNYNLRKGDAYVNVPLSDKVALRASGMVIDRKGYLTDGYNDDQGQAGRLQLLLEPTEDWRVRLSGDYYHRGGKGSGQVQYPYADADNPWVGPSDPREVAAYYAGLPPASAHSPLIENAKTDGYIDDQFWGTQAEISHDFSFATLTVIPAYREVHEDYLSYIPSAFAVKSDSAQKSVEARLASSGGGPLTWLAGVYYFTEDVTANQDYDHWVMETVINSKLTDETTAAFGQLTYALTDSLRLTAGGRFTHEEKTQDSQFGTATFSPVKPALSARADDRIWNAATWKVGVDYDVAPQSLLYANIGTGFKAGGFFASIGPDTYNPEHLTAYSVGLKNRFWDNQVQLNVEAFDYEYRDQQISYLSPTLTGSSSTPYAPIFVTQNVGRSRIRGFEVEGRWKATAQDLLTANVQYIDSRYSSFSYNYFSNFGAPPSVGCPYSVATGASPAPVVPSAIYTVNCSGKPGTNAPRWTANLGYEHEFRFADGSGLTAAADVYLSASYYTAYDYLAEQVQGGYHMTNLRLTYNAADDRWSVTGYVNNVENQAVVNTSYQPNQAFGNGLNYANIRPPRTYGVRATVRY</sequence>